<keyword evidence="2" id="KW-0808">Transferase</keyword>
<dbReference type="Pfam" id="PF00069">
    <property type="entry name" value="Pkinase"/>
    <property type="match status" value="1"/>
</dbReference>
<dbReference type="InterPro" id="IPR000719">
    <property type="entry name" value="Prot_kinase_dom"/>
</dbReference>
<dbReference type="InterPro" id="IPR011990">
    <property type="entry name" value="TPR-like_helical_dom_sf"/>
</dbReference>
<gene>
    <name evidence="9" type="ORF">RJ639_021249</name>
</gene>
<accession>A0AA88V5P2</accession>
<dbReference type="SMART" id="SM00220">
    <property type="entry name" value="S_TKc"/>
    <property type="match status" value="1"/>
</dbReference>
<evidence type="ECO:0000256" key="2">
    <source>
        <dbReference type="ARBA" id="ARBA00022527"/>
    </source>
</evidence>
<reference evidence="9" key="1">
    <citation type="submission" date="2022-12" db="EMBL/GenBank/DDBJ databases">
        <title>Draft genome assemblies for two species of Escallonia (Escalloniales).</title>
        <authorList>
            <person name="Chanderbali A."/>
            <person name="Dervinis C."/>
            <person name="Anghel I."/>
            <person name="Soltis D."/>
            <person name="Soltis P."/>
            <person name="Zapata F."/>
        </authorList>
    </citation>
    <scope>NUCLEOTIDE SEQUENCE</scope>
    <source>
        <strain evidence="9">UCBG64.0493</strain>
        <tissue evidence="9">Leaf</tissue>
    </source>
</reference>
<dbReference type="AlphaFoldDB" id="A0AA88V5P2"/>
<organism evidence="9 10">
    <name type="scientific">Escallonia herrerae</name>
    <dbReference type="NCBI Taxonomy" id="1293975"/>
    <lineage>
        <taxon>Eukaryota</taxon>
        <taxon>Viridiplantae</taxon>
        <taxon>Streptophyta</taxon>
        <taxon>Embryophyta</taxon>
        <taxon>Tracheophyta</taxon>
        <taxon>Spermatophyta</taxon>
        <taxon>Magnoliopsida</taxon>
        <taxon>eudicotyledons</taxon>
        <taxon>Gunneridae</taxon>
        <taxon>Pentapetalae</taxon>
        <taxon>asterids</taxon>
        <taxon>campanulids</taxon>
        <taxon>Escalloniales</taxon>
        <taxon>Escalloniaceae</taxon>
        <taxon>Escallonia</taxon>
    </lineage>
</organism>
<evidence type="ECO:0000313" key="9">
    <source>
        <dbReference type="EMBL" id="KAK3002287.1"/>
    </source>
</evidence>
<evidence type="ECO:0000256" key="4">
    <source>
        <dbReference type="ARBA" id="ARBA00022729"/>
    </source>
</evidence>
<dbReference type="EMBL" id="JAVXUP010002621">
    <property type="protein sequence ID" value="KAK3002287.1"/>
    <property type="molecule type" value="Genomic_DNA"/>
</dbReference>
<protein>
    <recommendedName>
        <fullName evidence="8">Protein kinase domain-containing protein</fullName>
    </recommendedName>
</protein>
<evidence type="ECO:0000256" key="5">
    <source>
        <dbReference type="ARBA" id="ARBA00022989"/>
    </source>
</evidence>
<evidence type="ECO:0000256" key="3">
    <source>
        <dbReference type="ARBA" id="ARBA00022692"/>
    </source>
</evidence>
<comment type="caution">
    <text evidence="9">The sequence shown here is derived from an EMBL/GenBank/DDBJ whole genome shotgun (WGS) entry which is preliminary data.</text>
</comment>
<dbReference type="InterPro" id="IPR011009">
    <property type="entry name" value="Kinase-like_dom_sf"/>
</dbReference>
<keyword evidence="10" id="KW-1185">Reference proteome</keyword>
<dbReference type="PROSITE" id="PS50011">
    <property type="entry name" value="PROTEIN_KINASE_DOM"/>
    <property type="match status" value="1"/>
</dbReference>
<dbReference type="Gene3D" id="1.10.510.10">
    <property type="entry name" value="Transferase(Phosphotransferase) domain 1"/>
    <property type="match status" value="1"/>
</dbReference>
<evidence type="ECO:0000313" key="10">
    <source>
        <dbReference type="Proteomes" id="UP001188597"/>
    </source>
</evidence>
<keyword evidence="2" id="KW-0418">Kinase</keyword>
<keyword evidence="3" id="KW-0812">Transmembrane</keyword>
<comment type="subcellular location">
    <subcellularLocation>
        <location evidence="1">Membrane</location>
        <topology evidence="1">Single-pass type I membrane protein</topology>
    </subcellularLocation>
</comment>
<evidence type="ECO:0000256" key="1">
    <source>
        <dbReference type="ARBA" id="ARBA00004479"/>
    </source>
</evidence>
<dbReference type="GO" id="GO:0004674">
    <property type="term" value="F:protein serine/threonine kinase activity"/>
    <property type="evidence" value="ECO:0007669"/>
    <property type="project" value="UniProtKB-KW"/>
</dbReference>
<evidence type="ECO:0000259" key="8">
    <source>
        <dbReference type="PROSITE" id="PS50011"/>
    </source>
</evidence>
<dbReference type="Proteomes" id="UP001188597">
    <property type="component" value="Unassembled WGS sequence"/>
</dbReference>
<dbReference type="Pfam" id="PF20431">
    <property type="entry name" value="E_motif"/>
    <property type="match status" value="1"/>
</dbReference>
<keyword evidence="7" id="KW-0325">Glycoprotein</keyword>
<feature type="domain" description="Protein kinase" evidence="8">
    <location>
        <begin position="15"/>
        <end position="384"/>
    </location>
</feature>
<keyword evidence="4" id="KW-0732">Signal</keyword>
<dbReference type="FunFam" id="1.25.40.10:FF:000584">
    <property type="entry name" value="Pentatricopeptide repeat-containing protein"/>
    <property type="match status" value="1"/>
</dbReference>
<evidence type="ECO:0000256" key="7">
    <source>
        <dbReference type="ARBA" id="ARBA00023180"/>
    </source>
</evidence>
<dbReference type="InterPro" id="IPR008271">
    <property type="entry name" value="Ser/Thr_kinase_AS"/>
</dbReference>
<dbReference type="GO" id="GO:0005524">
    <property type="term" value="F:ATP binding"/>
    <property type="evidence" value="ECO:0007669"/>
    <property type="project" value="InterPro"/>
</dbReference>
<dbReference type="SUPFAM" id="SSF56112">
    <property type="entry name" value="Protein kinase-like (PK-like)"/>
    <property type="match status" value="1"/>
</dbReference>
<sequence length="490" mass="55565">MYKERGISPRMEHYACMVDLLGRSGFLEKAVDFINSLPFAADALVWRTSLGACQVHGNTELGKHTAKKILEQDPNDPAAYVLLSNLYASTGKWEDSTETRKSMKRRNLIKEAGCSWIEAENRVHKFHRRRNRRKNIYSNTCNLSVAYSYRRLGDVDSSNLSISSVHQELIRGFGILFLYDFDYDSDGLPFIVRGEKKTPLSWDTIYEIALGVARGIEYLHRGCDMQILHFDIKPHNILFHDFGLAKLYSTDDSIVSLTAARGTLGYIAPKLFYKSIDGVSFKADVYSFGMLLMEMVGRKKNVNACADHSSKIYFPKWIYDRMEQGGDMGLGNVSEDIGKLARKMTLVVLWCIQMKPVDRPSMSKVLDMLEGEVGSLQIPPKPTFYPQEVSVAEIVKMMLDRGFQGFTPNKPVSDENLANFVQRSVSVIVKSTSLRFLVKKAPSCMADMAMHNTNCPFLLKGDHETGDSRYELACEDNISVMDLYSHRYYV</sequence>
<dbReference type="Gene3D" id="1.25.40.10">
    <property type="entry name" value="Tetratricopeptide repeat domain"/>
    <property type="match status" value="1"/>
</dbReference>
<dbReference type="GO" id="GO:0016020">
    <property type="term" value="C:membrane"/>
    <property type="evidence" value="ECO:0007669"/>
    <property type="project" value="UniProtKB-SubCell"/>
</dbReference>
<keyword evidence="2" id="KW-0723">Serine/threonine-protein kinase</keyword>
<dbReference type="InterPro" id="IPR046848">
    <property type="entry name" value="E_motif"/>
</dbReference>
<evidence type="ECO:0000256" key="6">
    <source>
        <dbReference type="ARBA" id="ARBA00023136"/>
    </source>
</evidence>
<keyword evidence="5" id="KW-1133">Transmembrane helix</keyword>
<keyword evidence="6" id="KW-0472">Membrane</keyword>
<dbReference type="PROSITE" id="PS00108">
    <property type="entry name" value="PROTEIN_KINASE_ST"/>
    <property type="match status" value="1"/>
</dbReference>
<dbReference type="InterPro" id="IPR045874">
    <property type="entry name" value="LRK10/LRL21-25-like"/>
</dbReference>
<name>A0AA88V5P2_9ASTE</name>
<proteinExistence type="predicted"/>
<dbReference type="PANTHER" id="PTHR27009">
    <property type="entry name" value="RUST RESISTANCE KINASE LR10-RELATED"/>
    <property type="match status" value="1"/>
</dbReference>